<proteinExistence type="predicted"/>
<evidence type="ECO:0000313" key="3">
    <source>
        <dbReference type="Proteomes" id="UP001501666"/>
    </source>
</evidence>
<accession>A0ABP6DKV8</accession>
<dbReference type="RefSeq" id="WP_346143100.1">
    <property type="nucleotide sequence ID" value="NZ_BAAATE010000002.1"/>
</dbReference>
<name>A0ABP6DKV8_9ACTN</name>
<feature type="compositionally biased region" description="Basic and acidic residues" evidence="1">
    <location>
        <begin position="232"/>
        <end position="242"/>
    </location>
</feature>
<gene>
    <name evidence="2" type="ORF">GCM10010412_006810</name>
</gene>
<protein>
    <submittedName>
        <fullName evidence="2">Uncharacterized protein</fullName>
    </submittedName>
</protein>
<organism evidence="2 3">
    <name type="scientific">Nonomuraea recticatena</name>
    <dbReference type="NCBI Taxonomy" id="46178"/>
    <lineage>
        <taxon>Bacteria</taxon>
        <taxon>Bacillati</taxon>
        <taxon>Actinomycetota</taxon>
        <taxon>Actinomycetes</taxon>
        <taxon>Streptosporangiales</taxon>
        <taxon>Streptosporangiaceae</taxon>
        <taxon>Nonomuraea</taxon>
    </lineage>
</organism>
<dbReference type="InterPro" id="IPR025851">
    <property type="entry name" value="SUKH-4"/>
</dbReference>
<sequence length="708" mass="77448">MDLPRDLPRDLSGAFRVVGLPWPDARLDHFDGVLAELGDRPEARPLRDHVRVLRKAQRVFFEHLRDLADEHDGDGMRLIRHKDRPCVSAVREKWARTAAQMADYHEAVSARTRQAVGGLHASSELPAVPDYLDGSRPAWLERRPERGIRDEPTAGRAPAAEALLRWREDPYGPRICVVTGSPASGKTRLLAWFSHSTVWHWSGYESTAEAAVWLRGMEVEEAVRELARQLRLDGDEPNRPPAHENAGPGRALTGPAGPLAALDRPVLVTLADPHRSADPGRTLHELIRPLAADPRVRLLVEFPDPTALRSCLTGSAELSGVPVFALDLDDPRCTDLDAFTAWYAAERAGRSPFTADQVYPSPALAAIAARARGADPGPGLPIAERVAGAWLDGLSSAARAAVGTLALAFAPIGPYTWRLLHCGRHRDDPEAAARGVAEAAGHLPLAEPGLPAYAVDLPALAEAVAPPSEAHRELAAVMRGWPVSVELSPPEYARLHLAGHERLAGGPEGIAPLPLCRPPVRVTRELLESLYGKGGVIRLTPEEIHPAITHGPTRRFLAEVGLPTNGVHEEDWTGDSLRCVKPMTETWPEEDARELRACAGLPGDLGAVFMLDSLHSWYLFMDGRTGLVHEVPEGLESARVAHRDVESYVYFAYVIHRERALWCGKDAHPDAAYWCAEDLVLELHTYEPQAMAGDEPLWPPTLLDYTLL</sequence>
<feature type="compositionally biased region" description="Low complexity" evidence="1">
    <location>
        <begin position="246"/>
        <end position="255"/>
    </location>
</feature>
<dbReference type="Pfam" id="PF14435">
    <property type="entry name" value="SUKH-4"/>
    <property type="match status" value="1"/>
</dbReference>
<keyword evidence="3" id="KW-1185">Reference proteome</keyword>
<evidence type="ECO:0000256" key="1">
    <source>
        <dbReference type="SAM" id="MobiDB-lite"/>
    </source>
</evidence>
<reference evidence="3" key="1">
    <citation type="journal article" date="2019" name="Int. J. Syst. Evol. Microbiol.">
        <title>The Global Catalogue of Microorganisms (GCM) 10K type strain sequencing project: providing services to taxonomists for standard genome sequencing and annotation.</title>
        <authorList>
            <consortium name="The Broad Institute Genomics Platform"/>
            <consortium name="The Broad Institute Genome Sequencing Center for Infectious Disease"/>
            <person name="Wu L."/>
            <person name="Ma J."/>
        </authorList>
    </citation>
    <scope>NUCLEOTIDE SEQUENCE [LARGE SCALE GENOMIC DNA]</scope>
    <source>
        <strain evidence="3">JCM 6835</strain>
    </source>
</reference>
<dbReference type="Proteomes" id="UP001501666">
    <property type="component" value="Unassembled WGS sequence"/>
</dbReference>
<evidence type="ECO:0000313" key="2">
    <source>
        <dbReference type="EMBL" id="GAA2645110.1"/>
    </source>
</evidence>
<dbReference type="EMBL" id="BAAATE010000002">
    <property type="protein sequence ID" value="GAA2645110.1"/>
    <property type="molecule type" value="Genomic_DNA"/>
</dbReference>
<comment type="caution">
    <text evidence="2">The sequence shown here is derived from an EMBL/GenBank/DDBJ whole genome shotgun (WGS) entry which is preliminary data.</text>
</comment>
<feature type="region of interest" description="Disordered" evidence="1">
    <location>
        <begin position="232"/>
        <end position="255"/>
    </location>
</feature>